<evidence type="ECO:0000313" key="4">
    <source>
        <dbReference type="EMBL" id="EOY18615.1"/>
    </source>
</evidence>
<dbReference type="eggNOG" id="KOG2227">
    <property type="taxonomic scope" value="Eukaryota"/>
</dbReference>
<dbReference type="Proteomes" id="UP000026915">
    <property type="component" value="Chromosome 10"/>
</dbReference>
<feature type="domain" description="Cdc6 C-terminal" evidence="3">
    <location>
        <begin position="84"/>
        <end position="146"/>
    </location>
</feature>
<dbReference type="GO" id="GO:0006260">
    <property type="term" value="P:DNA replication"/>
    <property type="evidence" value="ECO:0007669"/>
    <property type="project" value="UniProtKB-KW"/>
</dbReference>
<proteinExistence type="predicted"/>
<evidence type="ECO:0000259" key="3">
    <source>
        <dbReference type="Pfam" id="PF09079"/>
    </source>
</evidence>
<accession>A0A061FMR4</accession>
<dbReference type="HOGENOM" id="CLU_1753003_0_0_1"/>
<dbReference type="STRING" id="3641.A0A061FMR4"/>
<gene>
    <name evidence="4" type="ORF">TCM_043118</name>
</gene>
<dbReference type="InParanoid" id="A0A061FMR4"/>
<evidence type="ECO:0000256" key="1">
    <source>
        <dbReference type="ARBA" id="ARBA00022705"/>
    </source>
</evidence>
<protein>
    <recommendedName>
        <fullName evidence="3">Cdc6 C-terminal domain-containing protein</fullName>
    </recommendedName>
</protein>
<evidence type="ECO:0000256" key="2">
    <source>
        <dbReference type="SAM" id="SignalP"/>
    </source>
</evidence>
<organism evidence="4 5">
    <name type="scientific">Theobroma cacao</name>
    <name type="common">Cacao</name>
    <name type="synonym">Cocoa</name>
    <dbReference type="NCBI Taxonomy" id="3641"/>
    <lineage>
        <taxon>Eukaryota</taxon>
        <taxon>Viridiplantae</taxon>
        <taxon>Streptophyta</taxon>
        <taxon>Embryophyta</taxon>
        <taxon>Tracheophyta</taxon>
        <taxon>Spermatophyta</taxon>
        <taxon>Magnoliopsida</taxon>
        <taxon>eudicotyledons</taxon>
        <taxon>Gunneridae</taxon>
        <taxon>Pentapetalae</taxon>
        <taxon>rosids</taxon>
        <taxon>malvids</taxon>
        <taxon>Malvales</taxon>
        <taxon>Malvaceae</taxon>
        <taxon>Byttnerioideae</taxon>
        <taxon>Theobroma</taxon>
    </lineage>
</organism>
<name>A0A061FMR4_THECC</name>
<keyword evidence="5" id="KW-1185">Reference proteome</keyword>
<sequence length="149" mass="16760">MMRYGCLVVLEVMLISYATTFMLGKPMVVTCPSVSTLKIKSYQYFKRDTSIYCLSAISITTLCQSKKSQLPLEVCRRLFTFVGVTLVQLNKSYIDICKSTLIPLVEILEFSSMCKVLNDQGLFNLGQSRIDKSKRVTLQVDEAGISFAL</sequence>
<evidence type="ECO:0000313" key="5">
    <source>
        <dbReference type="Proteomes" id="UP000026915"/>
    </source>
</evidence>
<keyword evidence="1" id="KW-0235">DNA replication</keyword>
<dbReference type="EMBL" id="CM001888">
    <property type="protein sequence ID" value="EOY18615.1"/>
    <property type="molecule type" value="Genomic_DNA"/>
</dbReference>
<keyword evidence="2" id="KW-0732">Signal</keyword>
<dbReference type="AlphaFoldDB" id="A0A061FMR4"/>
<feature type="signal peptide" evidence="2">
    <location>
        <begin position="1"/>
        <end position="20"/>
    </location>
</feature>
<dbReference type="Pfam" id="PF09079">
    <property type="entry name" value="WHD_Cdc6"/>
    <property type="match status" value="1"/>
</dbReference>
<reference evidence="4 5" key="1">
    <citation type="journal article" date="2013" name="Genome Biol.">
        <title>The genome sequence of the most widely cultivated cacao type and its use to identify candidate genes regulating pod color.</title>
        <authorList>
            <person name="Motamayor J.C."/>
            <person name="Mockaitis K."/>
            <person name="Schmutz J."/>
            <person name="Haiminen N."/>
            <person name="Iii D.L."/>
            <person name="Cornejo O."/>
            <person name="Findley S.D."/>
            <person name="Zheng P."/>
            <person name="Utro F."/>
            <person name="Royaert S."/>
            <person name="Saski C."/>
            <person name="Jenkins J."/>
            <person name="Podicheti R."/>
            <person name="Zhao M."/>
            <person name="Scheffler B.E."/>
            <person name="Stack J.C."/>
            <person name="Feltus F.A."/>
            <person name="Mustiga G.M."/>
            <person name="Amores F."/>
            <person name="Phillips W."/>
            <person name="Marelli J.P."/>
            <person name="May G.D."/>
            <person name="Shapiro H."/>
            <person name="Ma J."/>
            <person name="Bustamante C.D."/>
            <person name="Schnell R.J."/>
            <person name="Main D."/>
            <person name="Gilbert D."/>
            <person name="Parida L."/>
            <person name="Kuhn D.N."/>
        </authorList>
    </citation>
    <scope>NUCLEOTIDE SEQUENCE [LARGE SCALE GENOMIC DNA]</scope>
    <source>
        <strain evidence="5">cv. Matina 1-6</strain>
    </source>
</reference>
<dbReference type="Gramene" id="EOY18615">
    <property type="protein sequence ID" value="EOY18615"/>
    <property type="gene ID" value="TCM_043118"/>
</dbReference>
<dbReference type="InterPro" id="IPR015163">
    <property type="entry name" value="Cdc6_C"/>
</dbReference>
<feature type="chain" id="PRO_5001598485" description="Cdc6 C-terminal domain-containing protein" evidence="2">
    <location>
        <begin position="21"/>
        <end position="149"/>
    </location>
</feature>